<gene>
    <name evidence="9 12" type="primary">rnc</name>
    <name evidence="12" type="ORF">IAA62_03630</name>
</gene>
<keyword evidence="7 9" id="KW-0378">Hydrolase</keyword>
<evidence type="ECO:0000256" key="2">
    <source>
        <dbReference type="ARBA" id="ARBA00010183"/>
    </source>
</evidence>
<dbReference type="EMBL" id="DVOJ01000013">
    <property type="protein sequence ID" value="HIV01625.1"/>
    <property type="molecule type" value="Genomic_DNA"/>
</dbReference>
<dbReference type="Gene3D" id="3.30.160.20">
    <property type="match status" value="1"/>
</dbReference>
<evidence type="ECO:0000256" key="5">
    <source>
        <dbReference type="ARBA" id="ARBA00022722"/>
    </source>
</evidence>
<evidence type="ECO:0000256" key="6">
    <source>
        <dbReference type="ARBA" id="ARBA00022759"/>
    </source>
</evidence>
<comment type="similarity">
    <text evidence="2">Belongs to the ribonuclease III family.</text>
</comment>
<evidence type="ECO:0000313" key="12">
    <source>
        <dbReference type="EMBL" id="HIV01625.1"/>
    </source>
</evidence>
<dbReference type="HAMAP" id="MF_00104">
    <property type="entry name" value="RNase_III"/>
    <property type="match status" value="1"/>
</dbReference>
<keyword evidence="9" id="KW-0699">rRNA-binding</keyword>
<dbReference type="PROSITE" id="PS00517">
    <property type="entry name" value="RNASE_3_1"/>
    <property type="match status" value="1"/>
</dbReference>
<feature type="binding site" evidence="9">
    <location>
        <position position="106"/>
    </location>
    <ligand>
        <name>Mg(2+)</name>
        <dbReference type="ChEBI" id="CHEBI:18420"/>
    </ligand>
</feature>
<dbReference type="PANTHER" id="PTHR11207:SF0">
    <property type="entry name" value="RIBONUCLEASE 3"/>
    <property type="match status" value="1"/>
</dbReference>
<dbReference type="SUPFAM" id="SSF69065">
    <property type="entry name" value="RNase III domain-like"/>
    <property type="match status" value="1"/>
</dbReference>
<dbReference type="AlphaFoldDB" id="A0A9D1NEZ7"/>
<comment type="caution">
    <text evidence="12">The sequence shown here is derived from an EMBL/GenBank/DDBJ whole genome shotgun (WGS) entry which is preliminary data.</text>
</comment>
<dbReference type="NCBIfam" id="TIGR02191">
    <property type="entry name" value="RNaseIII"/>
    <property type="match status" value="1"/>
</dbReference>
<dbReference type="SMART" id="SM00535">
    <property type="entry name" value="RIBOc"/>
    <property type="match status" value="1"/>
</dbReference>
<keyword evidence="9" id="KW-0460">Magnesium</keyword>
<reference evidence="12" key="2">
    <citation type="journal article" date="2021" name="PeerJ">
        <title>Extensive microbial diversity within the chicken gut microbiome revealed by metagenomics and culture.</title>
        <authorList>
            <person name="Gilroy R."/>
            <person name="Ravi A."/>
            <person name="Getino M."/>
            <person name="Pursley I."/>
            <person name="Horton D.L."/>
            <person name="Alikhan N.F."/>
            <person name="Baker D."/>
            <person name="Gharbi K."/>
            <person name="Hall N."/>
            <person name="Watson M."/>
            <person name="Adriaenssens E.M."/>
            <person name="Foster-Nyarko E."/>
            <person name="Jarju S."/>
            <person name="Secka A."/>
            <person name="Antonio M."/>
            <person name="Oren A."/>
            <person name="Chaudhuri R.R."/>
            <person name="La Ragione R."/>
            <person name="Hildebrand F."/>
            <person name="Pallen M.J."/>
        </authorList>
    </citation>
    <scope>NUCLEOTIDE SEQUENCE</scope>
    <source>
        <strain evidence="12">CHK186-9395</strain>
    </source>
</reference>
<feature type="active site" evidence="9">
    <location>
        <position position="109"/>
    </location>
</feature>
<dbReference type="PANTHER" id="PTHR11207">
    <property type="entry name" value="RIBONUCLEASE III"/>
    <property type="match status" value="1"/>
</dbReference>
<feature type="domain" description="DRBM" evidence="10">
    <location>
        <begin position="144"/>
        <end position="214"/>
    </location>
</feature>
<feature type="domain" description="RNase III" evidence="11">
    <location>
        <begin position="2"/>
        <end position="120"/>
    </location>
</feature>
<keyword evidence="9" id="KW-0819">tRNA processing</keyword>
<dbReference type="InterPro" id="IPR014720">
    <property type="entry name" value="dsRBD_dom"/>
</dbReference>
<comment type="function">
    <text evidence="9">Digests double-stranded RNA. Involved in the processing of primary rRNA transcript to yield the immediate precursors to the large and small rRNAs (23S and 16S). Processes some mRNAs, and tRNAs when they are encoded in the rRNA operon. Processes pre-crRNA and tracrRNA of type II CRISPR loci if present in the organism.</text>
</comment>
<keyword evidence="9" id="KW-0963">Cytoplasm</keyword>
<dbReference type="GO" id="GO:0008033">
    <property type="term" value="P:tRNA processing"/>
    <property type="evidence" value="ECO:0007669"/>
    <property type="project" value="UniProtKB-KW"/>
</dbReference>
<comment type="subunit">
    <text evidence="9">Homodimer.</text>
</comment>
<dbReference type="Proteomes" id="UP000886861">
    <property type="component" value="Unassembled WGS sequence"/>
</dbReference>
<dbReference type="SMART" id="SM00358">
    <property type="entry name" value="DSRM"/>
    <property type="match status" value="1"/>
</dbReference>
<accession>A0A9D1NEZ7</accession>
<dbReference type="InterPro" id="IPR000999">
    <property type="entry name" value="RNase_III_dom"/>
</dbReference>
<dbReference type="InterPro" id="IPR036389">
    <property type="entry name" value="RNase_III_sf"/>
</dbReference>
<dbReference type="PROSITE" id="PS50142">
    <property type="entry name" value="RNASE_3_2"/>
    <property type="match status" value="1"/>
</dbReference>
<dbReference type="GO" id="GO:0004525">
    <property type="term" value="F:ribonuclease III activity"/>
    <property type="evidence" value="ECO:0007669"/>
    <property type="project" value="UniProtKB-UniRule"/>
</dbReference>
<dbReference type="GO" id="GO:0006364">
    <property type="term" value="P:rRNA processing"/>
    <property type="evidence" value="ECO:0007669"/>
    <property type="project" value="UniProtKB-UniRule"/>
</dbReference>
<dbReference type="GO" id="GO:0005737">
    <property type="term" value="C:cytoplasm"/>
    <property type="evidence" value="ECO:0007669"/>
    <property type="project" value="UniProtKB-SubCell"/>
</dbReference>
<keyword evidence="3 9" id="KW-0698">rRNA processing</keyword>
<dbReference type="PROSITE" id="PS50137">
    <property type="entry name" value="DS_RBD"/>
    <property type="match status" value="1"/>
</dbReference>
<dbReference type="GO" id="GO:0006397">
    <property type="term" value="P:mRNA processing"/>
    <property type="evidence" value="ECO:0007669"/>
    <property type="project" value="UniProtKB-UniRule"/>
</dbReference>
<keyword evidence="8 9" id="KW-0694">RNA-binding</keyword>
<dbReference type="GO" id="GO:0010468">
    <property type="term" value="P:regulation of gene expression"/>
    <property type="evidence" value="ECO:0007669"/>
    <property type="project" value="TreeGrafter"/>
</dbReference>
<organism evidence="12 13">
    <name type="scientific">Candidatus Caccopulliclostridium gallistercoris</name>
    <dbReference type="NCBI Taxonomy" id="2840719"/>
    <lineage>
        <taxon>Bacteria</taxon>
        <taxon>Bacillati</taxon>
        <taxon>Bacillota</taxon>
        <taxon>Clostridia</taxon>
        <taxon>Candidatus Caccopulliclostridium</taxon>
    </lineage>
</organism>
<dbReference type="FunFam" id="1.10.1520.10:FF:000001">
    <property type="entry name" value="Ribonuclease 3"/>
    <property type="match status" value="1"/>
</dbReference>
<feature type="active site" evidence="9">
    <location>
        <position position="41"/>
    </location>
</feature>
<comment type="catalytic activity">
    <reaction evidence="1 9">
        <text>Endonucleolytic cleavage to 5'-phosphomonoester.</text>
        <dbReference type="EC" id="3.1.26.3"/>
    </reaction>
</comment>
<keyword evidence="6 9" id="KW-0255">Endonuclease</keyword>
<proteinExistence type="inferred from homology"/>
<evidence type="ECO:0000313" key="13">
    <source>
        <dbReference type="Proteomes" id="UP000886861"/>
    </source>
</evidence>
<sequence length="216" mass="24757">MKENLNRVKDYTFKNPKLLERALTHSSYSKENYERLEFLGDSILDFIVGDFLYERVEDGEGKLSKLRASFVSEQYLHKIFDELNISKYVKLGKSYKTELTKAVKADIFEAIVASIYLDGGLDEAKKFIVSTLKLGNYKTIKNLDYKSQIQEYYQSLDKKNKITYKLLSQEGSPHKPTFNVGVFLNKEQIGSGTGTSKHEAEQKGAESIIKKIRKAK</sequence>
<dbReference type="Pfam" id="PF14622">
    <property type="entry name" value="Ribonucleas_3_3"/>
    <property type="match status" value="1"/>
</dbReference>
<dbReference type="GO" id="GO:0003725">
    <property type="term" value="F:double-stranded RNA binding"/>
    <property type="evidence" value="ECO:0007669"/>
    <property type="project" value="TreeGrafter"/>
</dbReference>
<evidence type="ECO:0000256" key="9">
    <source>
        <dbReference type="HAMAP-Rule" id="MF_00104"/>
    </source>
</evidence>
<dbReference type="GO" id="GO:0019843">
    <property type="term" value="F:rRNA binding"/>
    <property type="evidence" value="ECO:0007669"/>
    <property type="project" value="UniProtKB-KW"/>
</dbReference>
<feature type="binding site" evidence="9">
    <location>
        <position position="109"/>
    </location>
    <ligand>
        <name>Mg(2+)</name>
        <dbReference type="ChEBI" id="CHEBI:18420"/>
    </ligand>
</feature>
<name>A0A9D1NEZ7_9FIRM</name>
<evidence type="ECO:0000259" key="10">
    <source>
        <dbReference type="PROSITE" id="PS50137"/>
    </source>
</evidence>
<reference evidence="12" key="1">
    <citation type="submission" date="2020-10" db="EMBL/GenBank/DDBJ databases">
        <authorList>
            <person name="Gilroy R."/>
        </authorList>
    </citation>
    <scope>NUCLEOTIDE SEQUENCE</scope>
    <source>
        <strain evidence="12">CHK186-9395</strain>
    </source>
</reference>
<evidence type="ECO:0000256" key="1">
    <source>
        <dbReference type="ARBA" id="ARBA00000109"/>
    </source>
</evidence>
<evidence type="ECO:0000256" key="7">
    <source>
        <dbReference type="ARBA" id="ARBA00022801"/>
    </source>
</evidence>
<comment type="cofactor">
    <cofactor evidence="9">
        <name>Mg(2+)</name>
        <dbReference type="ChEBI" id="CHEBI:18420"/>
    </cofactor>
</comment>
<feature type="binding site" evidence="9">
    <location>
        <position position="37"/>
    </location>
    <ligand>
        <name>Mg(2+)</name>
        <dbReference type="ChEBI" id="CHEBI:18420"/>
    </ligand>
</feature>
<keyword evidence="9" id="KW-0479">Metal-binding</keyword>
<dbReference type="EC" id="3.1.26.3" evidence="9"/>
<keyword evidence="5 9" id="KW-0540">Nuclease</keyword>
<keyword evidence="4 9" id="KW-0507">mRNA processing</keyword>
<dbReference type="Pfam" id="PF00035">
    <property type="entry name" value="dsrm"/>
    <property type="match status" value="1"/>
</dbReference>
<protein>
    <recommendedName>
        <fullName evidence="9">Ribonuclease 3</fullName>
        <ecNumber evidence="9">3.1.26.3</ecNumber>
    </recommendedName>
    <alternativeName>
        <fullName evidence="9">Ribonuclease III</fullName>
        <shortName evidence="9">RNase III</shortName>
    </alternativeName>
</protein>
<evidence type="ECO:0000256" key="8">
    <source>
        <dbReference type="ARBA" id="ARBA00022884"/>
    </source>
</evidence>
<evidence type="ECO:0000256" key="4">
    <source>
        <dbReference type="ARBA" id="ARBA00022664"/>
    </source>
</evidence>
<dbReference type="InterPro" id="IPR011907">
    <property type="entry name" value="RNase_III"/>
</dbReference>
<dbReference type="Gene3D" id="1.10.1520.10">
    <property type="entry name" value="Ribonuclease III domain"/>
    <property type="match status" value="1"/>
</dbReference>
<dbReference type="CDD" id="cd10845">
    <property type="entry name" value="DSRM_RNAse_III_family"/>
    <property type="match status" value="1"/>
</dbReference>
<dbReference type="GO" id="GO:0046872">
    <property type="term" value="F:metal ion binding"/>
    <property type="evidence" value="ECO:0007669"/>
    <property type="project" value="UniProtKB-KW"/>
</dbReference>
<dbReference type="CDD" id="cd00593">
    <property type="entry name" value="RIBOc"/>
    <property type="match status" value="1"/>
</dbReference>
<evidence type="ECO:0000259" key="11">
    <source>
        <dbReference type="PROSITE" id="PS50142"/>
    </source>
</evidence>
<comment type="subcellular location">
    <subcellularLocation>
        <location evidence="9">Cytoplasm</location>
    </subcellularLocation>
</comment>
<evidence type="ECO:0000256" key="3">
    <source>
        <dbReference type="ARBA" id="ARBA00022552"/>
    </source>
</evidence>
<dbReference type="SUPFAM" id="SSF54768">
    <property type="entry name" value="dsRNA-binding domain-like"/>
    <property type="match status" value="1"/>
</dbReference>